<sequence length="136" mass="15129">MEVTESALLSEPENAINTMNAMSDLGVILALDDFGTGFSSLSYLKRLPLDIIKIDRSFISGIGIEKTDEAIVDATIVLAERLNMHCIAEGVETKEQLNYLVQRNCHYIQGYLYSKPLPAKAIADYLRANAFELEEN</sequence>
<dbReference type="EMBL" id="JAKKSL010000001">
    <property type="protein sequence ID" value="MCI2282418.1"/>
    <property type="molecule type" value="Genomic_DNA"/>
</dbReference>
<dbReference type="Proteomes" id="UP001139646">
    <property type="component" value="Unassembled WGS sequence"/>
</dbReference>
<protein>
    <submittedName>
        <fullName evidence="2">EAL domain-containing protein</fullName>
    </submittedName>
</protein>
<dbReference type="InterPro" id="IPR035919">
    <property type="entry name" value="EAL_sf"/>
</dbReference>
<dbReference type="InterPro" id="IPR001633">
    <property type="entry name" value="EAL_dom"/>
</dbReference>
<name>A0ABS9WWT1_9GAMM</name>
<dbReference type="Gene3D" id="3.20.20.450">
    <property type="entry name" value="EAL domain"/>
    <property type="match status" value="1"/>
</dbReference>
<accession>A0ABS9WWT1</accession>
<dbReference type="PANTHER" id="PTHR33121">
    <property type="entry name" value="CYCLIC DI-GMP PHOSPHODIESTERASE PDEF"/>
    <property type="match status" value="1"/>
</dbReference>
<proteinExistence type="predicted"/>
<dbReference type="CDD" id="cd01948">
    <property type="entry name" value="EAL"/>
    <property type="match status" value="1"/>
</dbReference>
<evidence type="ECO:0000313" key="3">
    <source>
        <dbReference type="Proteomes" id="UP001139646"/>
    </source>
</evidence>
<feature type="domain" description="EAL" evidence="1">
    <location>
        <begin position="1"/>
        <end position="130"/>
    </location>
</feature>
<dbReference type="SUPFAM" id="SSF141868">
    <property type="entry name" value="EAL domain-like"/>
    <property type="match status" value="1"/>
</dbReference>
<reference evidence="2" key="1">
    <citation type="submission" date="2022-01" db="EMBL/GenBank/DDBJ databases">
        <title>Colwellia maritima, isolated from seawater.</title>
        <authorList>
            <person name="Kristyanto S."/>
            <person name="Jung J."/>
            <person name="Jeon C.O."/>
        </authorList>
    </citation>
    <scope>NUCLEOTIDE SEQUENCE</scope>
    <source>
        <strain evidence="2">MSW7</strain>
    </source>
</reference>
<organism evidence="2 3">
    <name type="scientific">Colwellia maritima</name>
    <dbReference type="NCBI Taxonomy" id="2912588"/>
    <lineage>
        <taxon>Bacteria</taxon>
        <taxon>Pseudomonadati</taxon>
        <taxon>Pseudomonadota</taxon>
        <taxon>Gammaproteobacteria</taxon>
        <taxon>Alteromonadales</taxon>
        <taxon>Colwelliaceae</taxon>
        <taxon>Colwellia</taxon>
    </lineage>
</organism>
<comment type="caution">
    <text evidence="2">The sequence shown here is derived from an EMBL/GenBank/DDBJ whole genome shotgun (WGS) entry which is preliminary data.</text>
</comment>
<dbReference type="InterPro" id="IPR050706">
    <property type="entry name" value="Cyclic-di-GMP_PDE-like"/>
</dbReference>
<gene>
    <name evidence="2" type="ORF">L3081_02175</name>
</gene>
<dbReference type="PANTHER" id="PTHR33121:SF79">
    <property type="entry name" value="CYCLIC DI-GMP PHOSPHODIESTERASE PDED-RELATED"/>
    <property type="match status" value="1"/>
</dbReference>
<keyword evidence="3" id="KW-1185">Reference proteome</keyword>
<dbReference type="PROSITE" id="PS50883">
    <property type="entry name" value="EAL"/>
    <property type="match status" value="1"/>
</dbReference>
<dbReference type="Pfam" id="PF00563">
    <property type="entry name" value="EAL"/>
    <property type="match status" value="1"/>
</dbReference>
<evidence type="ECO:0000259" key="1">
    <source>
        <dbReference type="PROSITE" id="PS50883"/>
    </source>
</evidence>
<dbReference type="SMART" id="SM00052">
    <property type="entry name" value="EAL"/>
    <property type="match status" value="1"/>
</dbReference>
<evidence type="ECO:0000313" key="2">
    <source>
        <dbReference type="EMBL" id="MCI2282418.1"/>
    </source>
</evidence>